<feature type="transmembrane region" description="Helical" evidence="2">
    <location>
        <begin position="123"/>
        <end position="138"/>
    </location>
</feature>
<dbReference type="AlphaFoldDB" id="A0A0N5BQM1"/>
<evidence type="ECO:0000313" key="3">
    <source>
        <dbReference type="Proteomes" id="UP000046392"/>
    </source>
</evidence>
<keyword evidence="2" id="KW-0472">Membrane</keyword>
<feature type="transmembrane region" description="Helical" evidence="2">
    <location>
        <begin position="542"/>
        <end position="562"/>
    </location>
</feature>
<dbReference type="GO" id="GO:0050708">
    <property type="term" value="P:regulation of protein secretion"/>
    <property type="evidence" value="ECO:0007669"/>
    <property type="project" value="TreeGrafter"/>
</dbReference>
<dbReference type="GO" id="GO:0005789">
    <property type="term" value="C:endoplasmic reticulum membrane"/>
    <property type="evidence" value="ECO:0007669"/>
    <property type="project" value="TreeGrafter"/>
</dbReference>
<evidence type="ECO:0000256" key="2">
    <source>
        <dbReference type="SAM" id="Phobius"/>
    </source>
</evidence>
<sequence>MHSTINSTETSSTCSQNDKTIFHFITASPRNNHDFLITKKITPPQSAQRNDKTFRESYIKRTSNCYSTDASSLEYMLNKTDESRGFNFSRNIFILPQGCKSIRFNQEPKFQGQTNFRRRSKRSFFLMILLFLINWEVIKKESKRKTPVTWALIFLITLLFILKCFTSQFRPILTSTESFYNETNQPNPYEEVQLNRIKIFPSWYLSITTIDMVQTFALYYPLIKKTKYVDEVFDYTKNREKGSQCCDDLYNIISYQTIIGVKCLGRESKHLIKNRYLFDGNICGIDPLYCHQNNKDDYSLPRSVINYPIDITCDYSSTSGGMVHDHEMKVPFKPCTFGIHGRCELMSEDKCTWIGGYYHWEAHLCSQVDGIQDLIFLGSDWHLFWMVNSKILSFLEKYLSLFTRIVISFVSVESFLSLLVVIFMILHGILILERQHSIEVVLTLYIFYAKVAGLTSLYIQPNIPHYTCFNVTLALFSLSNIYPKILSGSNTIFKNRLYYVFLFIFTFFINPSTPIITPWANIALGIITFIQRKYVSYPGKNISLRIQNIIMITSLIFFLLPLEWIIKPLSSDIVQDIYCDFFPKTEDCIYYNNLRAINFDFFKKLSIL</sequence>
<comment type="similarity">
    <text evidence="1">Belongs to the peptidase S54 family.</text>
</comment>
<keyword evidence="2" id="KW-1133">Transmembrane helix</keyword>
<dbReference type="GO" id="GO:0042058">
    <property type="term" value="P:regulation of epidermal growth factor receptor signaling pathway"/>
    <property type="evidence" value="ECO:0007669"/>
    <property type="project" value="TreeGrafter"/>
</dbReference>
<dbReference type="PANTHER" id="PTHR45965:SF3">
    <property type="entry name" value="INACTIVE RHOMBOID PROTEIN 1"/>
    <property type="match status" value="1"/>
</dbReference>
<proteinExistence type="inferred from homology"/>
<feature type="transmembrane region" description="Helical" evidence="2">
    <location>
        <begin position="405"/>
        <end position="432"/>
    </location>
</feature>
<dbReference type="InterPro" id="IPR051512">
    <property type="entry name" value="Inactive_Rhomboid"/>
</dbReference>
<name>A0A0N5BQM1_STREA</name>
<keyword evidence="2" id="KW-0812">Transmembrane</keyword>
<reference evidence="4" key="1">
    <citation type="submission" date="2017-02" db="UniProtKB">
        <authorList>
            <consortium name="WormBaseParasite"/>
        </authorList>
    </citation>
    <scope>IDENTIFICATION</scope>
</reference>
<evidence type="ECO:0000256" key="1">
    <source>
        <dbReference type="ARBA" id="ARBA00009045"/>
    </source>
</evidence>
<dbReference type="Proteomes" id="UP000046392">
    <property type="component" value="Unplaced"/>
</dbReference>
<organism evidence="3 4">
    <name type="scientific">Strongyloides papillosus</name>
    <name type="common">Intestinal threadworm</name>
    <dbReference type="NCBI Taxonomy" id="174720"/>
    <lineage>
        <taxon>Eukaryota</taxon>
        <taxon>Metazoa</taxon>
        <taxon>Ecdysozoa</taxon>
        <taxon>Nematoda</taxon>
        <taxon>Chromadorea</taxon>
        <taxon>Rhabditida</taxon>
        <taxon>Tylenchina</taxon>
        <taxon>Panagrolaimomorpha</taxon>
        <taxon>Strongyloidoidea</taxon>
        <taxon>Strongyloididae</taxon>
        <taxon>Strongyloides</taxon>
    </lineage>
</organism>
<dbReference type="WBParaSite" id="SPAL_0000818400.1">
    <property type="protein sequence ID" value="SPAL_0000818400.1"/>
    <property type="gene ID" value="SPAL_0000818400"/>
</dbReference>
<feature type="transmembrane region" description="Helical" evidence="2">
    <location>
        <begin position="438"/>
        <end position="459"/>
    </location>
</feature>
<dbReference type="PANTHER" id="PTHR45965">
    <property type="entry name" value="INACTIVE RHOMBOID PROTEIN"/>
    <property type="match status" value="1"/>
</dbReference>
<accession>A0A0N5BQM1</accession>
<feature type="transmembrane region" description="Helical" evidence="2">
    <location>
        <begin position="466"/>
        <end position="485"/>
    </location>
</feature>
<dbReference type="STRING" id="174720.A0A0N5BQM1"/>
<feature type="transmembrane region" description="Helical" evidence="2">
    <location>
        <begin position="150"/>
        <end position="166"/>
    </location>
</feature>
<keyword evidence="3" id="KW-1185">Reference proteome</keyword>
<protein>
    <submittedName>
        <fullName evidence="4">Uncharacterized protein</fullName>
    </submittedName>
</protein>
<evidence type="ECO:0000313" key="4">
    <source>
        <dbReference type="WBParaSite" id="SPAL_0000818400.1"/>
    </source>
</evidence>
<feature type="transmembrane region" description="Helical" evidence="2">
    <location>
        <begin position="497"/>
        <end position="530"/>
    </location>
</feature>